<organism evidence="21 22">
    <name type="scientific">Orchesella dallaii</name>
    <dbReference type="NCBI Taxonomy" id="48710"/>
    <lineage>
        <taxon>Eukaryota</taxon>
        <taxon>Metazoa</taxon>
        <taxon>Ecdysozoa</taxon>
        <taxon>Arthropoda</taxon>
        <taxon>Hexapoda</taxon>
        <taxon>Collembola</taxon>
        <taxon>Entomobryomorpha</taxon>
        <taxon>Entomobryoidea</taxon>
        <taxon>Orchesellidae</taxon>
        <taxon>Orchesellinae</taxon>
        <taxon>Orchesella</taxon>
    </lineage>
</organism>
<keyword evidence="3 17" id="KW-0813">Transport</keyword>
<evidence type="ECO:0000256" key="11">
    <source>
        <dbReference type="ARBA" id="ARBA00023170"/>
    </source>
</evidence>
<evidence type="ECO:0000256" key="8">
    <source>
        <dbReference type="ARBA" id="ARBA00023065"/>
    </source>
</evidence>
<evidence type="ECO:0008006" key="23">
    <source>
        <dbReference type="Google" id="ProtNLM"/>
    </source>
</evidence>
<evidence type="ECO:0000256" key="4">
    <source>
        <dbReference type="ARBA" id="ARBA00022475"/>
    </source>
</evidence>
<keyword evidence="8 17" id="KW-0406">Ion transport</keyword>
<dbReference type="InterPro" id="IPR038050">
    <property type="entry name" value="Neuro_actylchol_rec"/>
</dbReference>
<accession>A0ABP1PLY8</accession>
<dbReference type="InterPro" id="IPR006202">
    <property type="entry name" value="Neur_chan_lig-bd"/>
</dbReference>
<evidence type="ECO:0000256" key="3">
    <source>
        <dbReference type="ARBA" id="ARBA00022448"/>
    </source>
</evidence>
<evidence type="ECO:0000313" key="21">
    <source>
        <dbReference type="EMBL" id="CAL8069493.1"/>
    </source>
</evidence>
<feature type="domain" description="Neurotransmitter-gated ion-channel ligand-binding" evidence="19">
    <location>
        <begin position="330"/>
        <end position="544"/>
    </location>
</feature>
<evidence type="ECO:0000256" key="17">
    <source>
        <dbReference type="RuleBase" id="RU000687"/>
    </source>
</evidence>
<name>A0ABP1PLY8_9HEXA</name>
<feature type="region of interest" description="Disordered" evidence="18">
    <location>
        <begin position="265"/>
        <end position="300"/>
    </location>
</feature>
<keyword evidence="11" id="KW-0675">Receptor</keyword>
<evidence type="ECO:0000256" key="1">
    <source>
        <dbReference type="ARBA" id="ARBA00003328"/>
    </source>
</evidence>
<keyword evidence="4" id="KW-1003">Cell membrane</keyword>
<dbReference type="InterPro" id="IPR006029">
    <property type="entry name" value="Neurotrans-gated_channel_TM"/>
</dbReference>
<reference evidence="21 22" key="1">
    <citation type="submission" date="2024-08" db="EMBL/GenBank/DDBJ databases">
        <authorList>
            <person name="Cucini C."/>
            <person name="Frati F."/>
        </authorList>
    </citation>
    <scope>NUCLEOTIDE SEQUENCE [LARGE SCALE GENOMIC DNA]</scope>
</reference>
<evidence type="ECO:0000259" key="20">
    <source>
        <dbReference type="Pfam" id="PF02932"/>
    </source>
</evidence>
<keyword evidence="15 17" id="KW-0407">Ion channel</keyword>
<evidence type="ECO:0000313" key="22">
    <source>
        <dbReference type="Proteomes" id="UP001642540"/>
    </source>
</evidence>
<feature type="compositionally biased region" description="Basic and acidic residues" evidence="18">
    <location>
        <begin position="32"/>
        <end position="47"/>
    </location>
</feature>
<dbReference type="CDD" id="cd19064">
    <property type="entry name" value="LGIC_TM_nAChR"/>
    <property type="match status" value="1"/>
</dbReference>
<comment type="similarity">
    <text evidence="2">Belongs to the ligand-gated ion channel (TC 1.A.9) family. Acetylcholine receptor (TC 1.A.9.1) subfamily.</text>
</comment>
<keyword evidence="14" id="KW-1071">Ligand-gated ion channel</keyword>
<dbReference type="InterPro" id="IPR006201">
    <property type="entry name" value="Neur_channel"/>
</dbReference>
<proteinExistence type="inferred from homology"/>
<feature type="compositionally biased region" description="Low complexity" evidence="18">
    <location>
        <begin position="279"/>
        <end position="300"/>
    </location>
</feature>
<evidence type="ECO:0000256" key="9">
    <source>
        <dbReference type="ARBA" id="ARBA00023136"/>
    </source>
</evidence>
<dbReference type="Gene3D" id="2.70.170.10">
    <property type="entry name" value="Neurotransmitter-gated ion-channel ligand-binding domain"/>
    <property type="match status" value="1"/>
</dbReference>
<evidence type="ECO:0000256" key="14">
    <source>
        <dbReference type="ARBA" id="ARBA00023286"/>
    </source>
</evidence>
<comment type="subcellular location">
    <subcellularLocation>
        <location evidence="16">Postsynaptic cell membrane</location>
        <topology evidence="16">Multi-pass membrane protein</topology>
    </subcellularLocation>
</comment>
<keyword evidence="7" id="KW-0770">Synapse</keyword>
<dbReference type="InterPro" id="IPR036734">
    <property type="entry name" value="Neur_chan_lig-bd_sf"/>
</dbReference>
<dbReference type="InterPro" id="IPR036719">
    <property type="entry name" value="Neuro-gated_channel_TM_sf"/>
</dbReference>
<evidence type="ECO:0000256" key="18">
    <source>
        <dbReference type="SAM" id="MobiDB-lite"/>
    </source>
</evidence>
<feature type="transmembrane region" description="Helical" evidence="17">
    <location>
        <begin position="576"/>
        <end position="598"/>
    </location>
</feature>
<evidence type="ECO:0000256" key="6">
    <source>
        <dbReference type="ARBA" id="ARBA00022989"/>
    </source>
</evidence>
<dbReference type="Proteomes" id="UP001642540">
    <property type="component" value="Unassembled WGS sequence"/>
</dbReference>
<dbReference type="InterPro" id="IPR002394">
    <property type="entry name" value="Nicotinic_acetylcholine_rcpt"/>
</dbReference>
<protein>
    <recommendedName>
        <fullName evidence="23">Acetylcholine receptor subunit alpha-like 2</fullName>
    </recommendedName>
</protein>
<keyword evidence="22" id="KW-1185">Reference proteome</keyword>
<keyword evidence="5 17" id="KW-0812">Transmembrane</keyword>
<gene>
    <name evidence="21" type="ORF">ODALV1_LOCUS797</name>
</gene>
<evidence type="ECO:0000256" key="15">
    <source>
        <dbReference type="ARBA" id="ARBA00023303"/>
    </source>
</evidence>
<evidence type="ECO:0000256" key="12">
    <source>
        <dbReference type="ARBA" id="ARBA00023180"/>
    </source>
</evidence>
<feature type="transmembrane region" description="Helical" evidence="17">
    <location>
        <begin position="610"/>
        <end position="631"/>
    </location>
</feature>
<dbReference type="EMBL" id="CAXLJM020000004">
    <property type="protein sequence ID" value="CAL8069493.1"/>
    <property type="molecule type" value="Genomic_DNA"/>
</dbReference>
<dbReference type="PRINTS" id="PR00252">
    <property type="entry name" value="NRIONCHANNEL"/>
</dbReference>
<evidence type="ECO:0000256" key="13">
    <source>
        <dbReference type="ARBA" id="ARBA00023257"/>
    </source>
</evidence>
<keyword evidence="10" id="KW-1015">Disulfide bond</keyword>
<dbReference type="Pfam" id="PF02932">
    <property type="entry name" value="Neur_chan_memb"/>
    <property type="match status" value="1"/>
</dbReference>
<evidence type="ECO:0000256" key="16">
    <source>
        <dbReference type="ARBA" id="ARBA00034104"/>
    </source>
</evidence>
<comment type="function">
    <text evidence="1">After binding acetylcholine, the AChR responds by an extensive change in conformation that affects all subunits and leads to opening of an ion-conducting channel across the plasma membrane.</text>
</comment>
<dbReference type="Gene3D" id="1.20.58.390">
    <property type="entry name" value="Neurotransmitter-gated ion-channel transmembrane domain"/>
    <property type="match status" value="2"/>
</dbReference>
<evidence type="ECO:0000256" key="5">
    <source>
        <dbReference type="ARBA" id="ARBA00022692"/>
    </source>
</evidence>
<dbReference type="PROSITE" id="PS00236">
    <property type="entry name" value="NEUROTR_ION_CHANNEL"/>
    <property type="match status" value="1"/>
</dbReference>
<evidence type="ECO:0000256" key="2">
    <source>
        <dbReference type="ARBA" id="ARBA00009237"/>
    </source>
</evidence>
<dbReference type="Pfam" id="PF02931">
    <property type="entry name" value="Neur_chan_LBD"/>
    <property type="match status" value="1"/>
</dbReference>
<keyword evidence="12" id="KW-0325">Glycoprotein</keyword>
<dbReference type="SUPFAM" id="SSF90112">
    <property type="entry name" value="Neurotransmitter-gated ion-channel transmembrane pore"/>
    <property type="match status" value="1"/>
</dbReference>
<feature type="transmembrane region" description="Helical" evidence="17">
    <location>
        <begin position="778"/>
        <end position="796"/>
    </location>
</feature>
<dbReference type="NCBIfam" id="TIGR00860">
    <property type="entry name" value="LIC"/>
    <property type="match status" value="1"/>
</dbReference>
<keyword evidence="6 17" id="KW-1133">Transmembrane helix</keyword>
<dbReference type="PRINTS" id="PR00254">
    <property type="entry name" value="NICOTINICR"/>
</dbReference>
<evidence type="ECO:0000256" key="10">
    <source>
        <dbReference type="ARBA" id="ARBA00023157"/>
    </source>
</evidence>
<feature type="transmembrane region" description="Helical" evidence="17">
    <location>
        <begin position="545"/>
        <end position="569"/>
    </location>
</feature>
<comment type="caution">
    <text evidence="21">The sequence shown here is derived from an EMBL/GenBank/DDBJ whole genome shotgun (WGS) entry which is preliminary data.</text>
</comment>
<dbReference type="InterPro" id="IPR018000">
    <property type="entry name" value="Neurotransmitter_ion_chnl_CS"/>
</dbReference>
<dbReference type="PANTHER" id="PTHR18945">
    <property type="entry name" value="NEUROTRANSMITTER GATED ION CHANNEL"/>
    <property type="match status" value="1"/>
</dbReference>
<dbReference type="SUPFAM" id="SSF63712">
    <property type="entry name" value="Nicotinic receptor ligand binding domain-like"/>
    <property type="match status" value="1"/>
</dbReference>
<keyword evidence="13" id="KW-0628">Postsynaptic cell membrane</keyword>
<feature type="region of interest" description="Disordered" evidence="18">
    <location>
        <begin position="1"/>
        <end position="47"/>
    </location>
</feature>
<dbReference type="CDD" id="cd19031">
    <property type="entry name" value="LGIC_ECD_nAChR_proto_alpha-like"/>
    <property type="match status" value="1"/>
</dbReference>
<feature type="domain" description="Neurotransmitter-gated ion-channel transmembrane" evidence="20">
    <location>
        <begin position="551"/>
        <end position="794"/>
    </location>
</feature>
<keyword evidence="9 17" id="KW-0472">Membrane</keyword>
<evidence type="ECO:0000259" key="19">
    <source>
        <dbReference type="Pfam" id="PF02931"/>
    </source>
</evidence>
<sequence length="824" mass="93250">MLTPGTSPLCLGGDPKLPSDLVPSSPVVDYFPHSKEKSGDGASDHVGDNALHSCTQCTRLGRHHHHHHRRLSNMMRMMMKRRKMEDEEEWDGGSGWEDEEEYGRPQLLNPSHRYHHPSMKGHRPLLCSHSQQTAHYYYHYHHHPQHHHHLPPQLKRCRRDGHIEAETHRKCHEEDDKMTTVQEQQNVAILTRLQDISNVIVDNNNNNTDNFNKSVDGEKGYRHCESSSYTPSNKSFFSSLSNSSCGGATTTTTPYDPMVVATAKRKRGSGGGNSCDEALSSSSSSSSPSCSSTSSSSSPLSSSRIQVYFYMVLALLSLAYPTCHGNPDAKRLYDDLLSNYNRLIRPVSNNTETVLVRLGLRLSQLIDLNLKDQILTTNVWLEHEWDDHKFQWDPQEYGGVTELYVPSENIWLPDIVLYNNADGEYVVTTMTKAVLHSNGKVKWTPPAIFKSSCEIDVRYFPFDMQTCFMKFGSWTYDGFQIDLKHIDQEPGKDQVPIGIDLREYYPSVEWDILSVPAERHEKFYPCCLEPYPDIFFNITLRRRTLFYTVNLIIPTVGISYLSILVFYLPADSGEKVALCISILLSQTMFFLLISEIIPSTSMAVPLLGKYLLFTMFLVGLSVLVTTIVLNVHYRKPSTHKMAPWVRNVFTRILPKFLLMRVPDHVLNYSQGPSARASPTGSRDDGCNGFQGVSRLSGLSLQGFSGFLEQGALEGFPGPASTSYGLNGPDPDNPRKKYPFEIQKAIHNVKFIQTHMQRQDEFDSEDQDWGFVAMVLDRIFLMLFNTAFFVGTVMILLDAPALYDYSQAIDKEISTIAKGTPDIDI</sequence>
<evidence type="ECO:0000256" key="7">
    <source>
        <dbReference type="ARBA" id="ARBA00023018"/>
    </source>
</evidence>